<sequence length="192" mass="22378">MITEKQYSQIAQEQNIEVAAIKAVNEVEARGKATFKDGSLKILFEGHVFWRELKKKGIDPKDHVQGKEDILYEDWTSKHYQGGLAEYDRLKRAIEIDEEAAMRSCSWGAFQIMGFHAEKLGFKDVFDFVSFLRTGEFQNLQMFIKYCEVNNLLRHLRSKNWKAFARGYNGPGYAQNRYDIKLESAYIGFKKQ</sequence>
<dbReference type="AlphaFoldDB" id="A0A2G1VLQ3"/>
<dbReference type="EMBL" id="NQXA01000035">
    <property type="protein sequence ID" value="PHQ27697.1"/>
    <property type="molecule type" value="Genomic_DNA"/>
</dbReference>
<accession>A0A2G1VLQ3</accession>
<dbReference type="RefSeq" id="WP_099647789.1">
    <property type="nucleotide sequence ID" value="NZ_KZ319314.1"/>
</dbReference>
<dbReference type="InterPro" id="IPR024408">
    <property type="entry name" value="Muramidase"/>
</dbReference>
<protein>
    <recommendedName>
        <fullName evidence="1">N-acetylmuramidase domain-containing protein</fullName>
    </recommendedName>
</protein>
<dbReference type="Proteomes" id="UP000229433">
    <property type="component" value="Unassembled WGS sequence"/>
</dbReference>
<comment type="caution">
    <text evidence="2">The sequence shown here is derived from an EMBL/GenBank/DDBJ whole genome shotgun (WGS) entry which is preliminary data.</text>
</comment>
<dbReference type="OrthoDB" id="1523598at2"/>
<keyword evidence="3" id="KW-1185">Reference proteome</keyword>
<evidence type="ECO:0000313" key="2">
    <source>
        <dbReference type="EMBL" id="PHQ27697.1"/>
    </source>
</evidence>
<evidence type="ECO:0000259" key="1">
    <source>
        <dbReference type="Pfam" id="PF11860"/>
    </source>
</evidence>
<feature type="domain" description="N-acetylmuramidase" evidence="1">
    <location>
        <begin position="17"/>
        <end position="187"/>
    </location>
</feature>
<evidence type="ECO:0000313" key="3">
    <source>
        <dbReference type="Proteomes" id="UP000229433"/>
    </source>
</evidence>
<reference evidence="2 3" key="1">
    <citation type="submission" date="2017-08" db="EMBL/GenBank/DDBJ databases">
        <title>The whole genome shortgun sequences of strain Leeuwenhoekiella nanhaiensis G18 from the South China Sea.</title>
        <authorList>
            <person name="Liu Q."/>
        </authorList>
    </citation>
    <scope>NUCLEOTIDE SEQUENCE [LARGE SCALE GENOMIC DNA]</scope>
    <source>
        <strain evidence="2 3">G18</strain>
    </source>
</reference>
<dbReference type="Pfam" id="PF11860">
    <property type="entry name" value="Muramidase"/>
    <property type="match status" value="1"/>
</dbReference>
<name>A0A2G1VLQ3_9FLAO</name>
<organism evidence="2 3">
    <name type="scientific">Leeuwenhoekiella nanhaiensis</name>
    <dbReference type="NCBI Taxonomy" id="1655491"/>
    <lineage>
        <taxon>Bacteria</taxon>
        <taxon>Pseudomonadati</taxon>
        <taxon>Bacteroidota</taxon>
        <taxon>Flavobacteriia</taxon>
        <taxon>Flavobacteriales</taxon>
        <taxon>Flavobacteriaceae</taxon>
        <taxon>Leeuwenhoekiella</taxon>
    </lineage>
</organism>
<proteinExistence type="predicted"/>
<gene>
    <name evidence="2" type="ORF">CJ305_18700</name>
</gene>